<dbReference type="SUPFAM" id="SSF54909">
    <property type="entry name" value="Dimeric alpha+beta barrel"/>
    <property type="match status" value="1"/>
</dbReference>
<dbReference type="PROSITE" id="PS51725">
    <property type="entry name" value="ABM"/>
    <property type="match status" value="1"/>
</dbReference>
<dbReference type="GO" id="GO:0003824">
    <property type="term" value="F:catalytic activity"/>
    <property type="evidence" value="ECO:0007669"/>
    <property type="project" value="TreeGrafter"/>
</dbReference>
<evidence type="ECO:0000313" key="2">
    <source>
        <dbReference type="EMBL" id="KAF1981889.1"/>
    </source>
</evidence>
<evidence type="ECO:0000313" key="3">
    <source>
        <dbReference type="Proteomes" id="UP000800041"/>
    </source>
</evidence>
<organism evidence="2 3">
    <name type="scientific">Aulographum hederae CBS 113979</name>
    <dbReference type="NCBI Taxonomy" id="1176131"/>
    <lineage>
        <taxon>Eukaryota</taxon>
        <taxon>Fungi</taxon>
        <taxon>Dikarya</taxon>
        <taxon>Ascomycota</taxon>
        <taxon>Pezizomycotina</taxon>
        <taxon>Dothideomycetes</taxon>
        <taxon>Pleosporomycetidae</taxon>
        <taxon>Aulographales</taxon>
        <taxon>Aulographaceae</taxon>
    </lineage>
</organism>
<evidence type="ECO:0000259" key="1">
    <source>
        <dbReference type="PROSITE" id="PS51725"/>
    </source>
</evidence>
<dbReference type="InterPro" id="IPR050744">
    <property type="entry name" value="AI-2_Isomerase_LsrG"/>
</dbReference>
<gene>
    <name evidence="2" type="ORF">K402DRAFT_467223</name>
</gene>
<dbReference type="Proteomes" id="UP000800041">
    <property type="component" value="Unassembled WGS sequence"/>
</dbReference>
<dbReference type="OrthoDB" id="10011777at2759"/>
<feature type="domain" description="ABM" evidence="1">
    <location>
        <begin position="3"/>
        <end position="92"/>
    </location>
</feature>
<dbReference type="AlphaFoldDB" id="A0A6G1GMA1"/>
<name>A0A6G1GMA1_9PEZI</name>
<accession>A0A6G1GMA1</accession>
<protein>
    <recommendedName>
        <fullName evidence="1">ABM domain-containing protein</fullName>
    </recommendedName>
</protein>
<keyword evidence="3" id="KW-1185">Reference proteome</keyword>
<dbReference type="Gene3D" id="3.30.70.100">
    <property type="match status" value="1"/>
</dbReference>
<dbReference type="InterPro" id="IPR011008">
    <property type="entry name" value="Dimeric_a/b-barrel"/>
</dbReference>
<reference evidence="2" key="1">
    <citation type="journal article" date="2020" name="Stud. Mycol.">
        <title>101 Dothideomycetes genomes: a test case for predicting lifestyles and emergence of pathogens.</title>
        <authorList>
            <person name="Haridas S."/>
            <person name="Albert R."/>
            <person name="Binder M."/>
            <person name="Bloem J."/>
            <person name="Labutti K."/>
            <person name="Salamov A."/>
            <person name="Andreopoulos B."/>
            <person name="Baker S."/>
            <person name="Barry K."/>
            <person name="Bills G."/>
            <person name="Bluhm B."/>
            <person name="Cannon C."/>
            <person name="Castanera R."/>
            <person name="Culley D."/>
            <person name="Daum C."/>
            <person name="Ezra D."/>
            <person name="Gonzalez J."/>
            <person name="Henrissat B."/>
            <person name="Kuo A."/>
            <person name="Liang C."/>
            <person name="Lipzen A."/>
            <person name="Lutzoni F."/>
            <person name="Magnuson J."/>
            <person name="Mondo S."/>
            <person name="Nolan M."/>
            <person name="Ohm R."/>
            <person name="Pangilinan J."/>
            <person name="Park H.-J."/>
            <person name="Ramirez L."/>
            <person name="Alfaro M."/>
            <person name="Sun H."/>
            <person name="Tritt A."/>
            <person name="Yoshinaga Y."/>
            <person name="Zwiers L.-H."/>
            <person name="Turgeon B."/>
            <person name="Goodwin S."/>
            <person name="Spatafora J."/>
            <person name="Crous P."/>
            <person name="Grigoriev I."/>
        </authorList>
    </citation>
    <scope>NUCLEOTIDE SEQUENCE</scope>
    <source>
        <strain evidence="2">CBS 113979</strain>
    </source>
</reference>
<proteinExistence type="predicted"/>
<dbReference type="PANTHER" id="PTHR33336">
    <property type="entry name" value="QUINOL MONOOXYGENASE YGIN-RELATED"/>
    <property type="match status" value="1"/>
</dbReference>
<dbReference type="EMBL" id="ML977192">
    <property type="protein sequence ID" value="KAF1981889.1"/>
    <property type="molecule type" value="Genomic_DNA"/>
</dbReference>
<sequence>MSVYVVAFMKPAEGKIEEVGAGLKELAAAVKENEPGCIQYDVIFAKEHGSYTVFEVYKDMEAVAAHKEAAHVKEAFAQAAESLADPPMIAVVDKIAGFHRH</sequence>
<dbReference type="InterPro" id="IPR007138">
    <property type="entry name" value="ABM_dom"/>
</dbReference>
<dbReference type="Pfam" id="PF03992">
    <property type="entry name" value="ABM"/>
    <property type="match status" value="1"/>
</dbReference>
<dbReference type="PANTHER" id="PTHR33336:SF3">
    <property type="entry name" value="ABM DOMAIN-CONTAINING PROTEIN"/>
    <property type="match status" value="1"/>
</dbReference>